<dbReference type="EMBL" id="RBNI01001081">
    <property type="protein sequence ID" value="RUP50936.1"/>
    <property type="molecule type" value="Genomic_DNA"/>
</dbReference>
<dbReference type="SMART" id="SM00320">
    <property type="entry name" value="WD40"/>
    <property type="match status" value="3"/>
</dbReference>
<reference evidence="5 6" key="1">
    <citation type="journal article" date="2018" name="New Phytol.">
        <title>Phylogenomics of Endogonaceae and evolution of mycorrhizas within Mucoromycota.</title>
        <authorList>
            <person name="Chang Y."/>
            <person name="Desiro A."/>
            <person name="Na H."/>
            <person name="Sandor L."/>
            <person name="Lipzen A."/>
            <person name="Clum A."/>
            <person name="Barry K."/>
            <person name="Grigoriev I.V."/>
            <person name="Martin F.M."/>
            <person name="Stajich J.E."/>
            <person name="Smith M.E."/>
            <person name="Bonito G."/>
            <person name="Spatafora J.W."/>
        </authorList>
    </citation>
    <scope>NUCLEOTIDE SEQUENCE [LARGE SCALE GENOMIC DNA]</scope>
    <source>
        <strain evidence="5 6">GMNB39</strain>
    </source>
</reference>
<evidence type="ECO:0000256" key="2">
    <source>
        <dbReference type="ARBA" id="ARBA00022737"/>
    </source>
</evidence>
<dbReference type="GO" id="GO:0032153">
    <property type="term" value="C:cell division site"/>
    <property type="evidence" value="ECO:0007669"/>
    <property type="project" value="TreeGrafter"/>
</dbReference>
<dbReference type="InterPro" id="IPR001680">
    <property type="entry name" value="WD40_rpt"/>
</dbReference>
<evidence type="ECO:0000256" key="4">
    <source>
        <dbReference type="SAM" id="MobiDB-lite"/>
    </source>
</evidence>
<dbReference type="GO" id="GO:0051286">
    <property type="term" value="C:cell tip"/>
    <property type="evidence" value="ECO:0007669"/>
    <property type="project" value="TreeGrafter"/>
</dbReference>
<dbReference type="PROSITE" id="PS50294">
    <property type="entry name" value="WD_REPEATS_REGION"/>
    <property type="match status" value="1"/>
</dbReference>
<dbReference type="SUPFAM" id="SSF50978">
    <property type="entry name" value="WD40 repeat-like"/>
    <property type="match status" value="1"/>
</dbReference>
<feature type="region of interest" description="Disordered" evidence="4">
    <location>
        <begin position="346"/>
        <end position="374"/>
    </location>
</feature>
<dbReference type="InterPro" id="IPR036322">
    <property type="entry name" value="WD40_repeat_dom_sf"/>
</dbReference>
<dbReference type="GO" id="GO:0045013">
    <property type="term" value="P:carbon catabolite repression of transcription"/>
    <property type="evidence" value="ECO:0007669"/>
    <property type="project" value="TreeGrafter"/>
</dbReference>
<dbReference type="Gene3D" id="2.130.10.10">
    <property type="entry name" value="YVTN repeat-like/Quinoprotein amine dehydrogenase"/>
    <property type="match status" value="1"/>
</dbReference>
<keyword evidence="2" id="KW-0677">Repeat</keyword>
<dbReference type="Pfam" id="PF00400">
    <property type="entry name" value="WD40"/>
    <property type="match status" value="2"/>
</dbReference>
<keyword evidence="6" id="KW-1185">Reference proteome</keyword>
<dbReference type="Proteomes" id="UP000268093">
    <property type="component" value="Unassembled WGS sequence"/>
</dbReference>
<feature type="compositionally biased region" description="Basic and acidic residues" evidence="4">
    <location>
        <begin position="357"/>
        <end position="369"/>
    </location>
</feature>
<evidence type="ECO:0000313" key="6">
    <source>
        <dbReference type="Proteomes" id="UP000268093"/>
    </source>
</evidence>
<accession>A0A433DJP0</accession>
<feature type="repeat" description="WD" evidence="3">
    <location>
        <begin position="182"/>
        <end position="223"/>
    </location>
</feature>
<dbReference type="InterPro" id="IPR051362">
    <property type="entry name" value="WD_repeat_creC_regulators"/>
</dbReference>
<dbReference type="AlphaFoldDB" id="A0A433DJP0"/>
<dbReference type="PANTHER" id="PTHR14107:SF16">
    <property type="entry name" value="AT02583P"/>
    <property type="match status" value="1"/>
</dbReference>
<dbReference type="PANTHER" id="PTHR14107">
    <property type="entry name" value="WD REPEAT PROTEIN"/>
    <property type="match status" value="1"/>
</dbReference>
<dbReference type="OrthoDB" id="3367at2759"/>
<keyword evidence="1 3" id="KW-0853">WD repeat</keyword>
<name>A0A433DJP0_9FUNG</name>
<dbReference type="GO" id="GO:0005634">
    <property type="term" value="C:nucleus"/>
    <property type="evidence" value="ECO:0007669"/>
    <property type="project" value="TreeGrafter"/>
</dbReference>
<comment type="caution">
    <text evidence="5">The sequence shown here is derived from an EMBL/GenBank/DDBJ whole genome shotgun (WGS) entry which is preliminary data.</text>
</comment>
<evidence type="ECO:0000313" key="5">
    <source>
        <dbReference type="EMBL" id="RUP50936.1"/>
    </source>
</evidence>
<protein>
    <submittedName>
        <fullName evidence="5">Uncharacterized protein</fullName>
    </submittedName>
</protein>
<evidence type="ECO:0000256" key="3">
    <source>
        <dbReference type="PROSITE-ProRule" id="PRU00221"/>
    </source>
</evidence>
<gene>
    <name evidence="5" type="ORF">BC936DRAFT_137062</name>
</gene>
<organism evidence="5 6">
    <name type="scientific">Jimgerdemannia flammicorona</name>
    <dbReference type="NCBI Taxonomy" id="994334"/>
    <lineage>
        <taxon>Eukaryota</taxon>
        <taxon>Fungi</taxon>
        <taxon>Fungi incertae sedis</taxon>
        <taxon>Mucoromycota</taxon>
        <taxon>Mucoromycotina</taxon>
        <taxon>Endogonomycetes</taxon>
        <taxon>Endogonales</taxon>
        <taxon>Endogonaceae</taxon>
        <taxon>Jimgerdemannia</taxon>
    </lineage>
</organism>
<dbReference type="InterPro" id="IPR015943">
    <property type="entry name" value="WD40/YVTN_repeat-like_dom_sf"/>
</dbReference>
<dbReference type="PROSITE" id="PS50082">
    <property type="entry name" value="WD_REPEATS_2"/>
    <property type="match status" value="1"/>
</dbReference>
<feature type="compositionally biased region" description="Basic residues" evidence="4">
    <location>
        <begin position="346"/>
        <end position="356"/>
    </location>
</feature>
<evidence type="ECO:0000256" key="1">
    <source>
        <dbReference type="ARBA" id="ARBA00022574"/>
    </source>
</evidence>
<sequence>MNSSAVTMVKWVPGSESIFMAAYQDGSIIVFDKERDDQGFSLAPAPDGETGGYGGGKWVRWRETWRGWGTATAEMRGRVGNVERKGSYDGFWANAESVLSRDQDFQPHIASPTFHPRSRCSRLHVTRPQKNNKHNPVAHWQVSKKAITAFAFSPDLQHVAVVGMDGLLRVIDWEKEKLYDTYGSYFGGLNCVAWSPDGRYILTGGQDDLVTIWAFREQKIVARCQGHQSWVTAVAFDPYRCDEKVYRFGSLAEDAKLILWDFSVSALHRPKGVSDNPSPPRLFRHLNQRTYWRDDHNSNNYRSGRGWAPVPDPAAVAHTGPIAPPPHVAPRAAKVARRHPAAFHRVHRAPRPHRRDHLSGGRYSDHGSEGESEGVGETGVLKNICIYTCFACFWYLEMLIV</sequence>
<proteinExistence type="predicted"/>